<gene>
    <name evidence="2" type="ORF">COS58_01745</name>
</gene>
<dbReference type="EMBL" id="PEVG01000018">
    <property type="protein sequence ID" value="PIU99587.1"/>
    <property type="molecule type" value="Genomic_DNA"/>
</dbReference>
<evidence type="ECO:0000313" key="2">
    <source>
        <dbReference type="EMBL" id="PIU99587.1"/>
    </source>
</evidence>
<dbReference type="AlphaFoldDB" id="A0A2M7B8Z1"/>
<protein>
    <submittedName>
        <fullName evidence="2">Uncharacterized protein</fullName>
    </submittedName>
</protein>
<proteinExistence type="predicted"/>
<evidence type="ECO:0000256" key="1">
    <source>
        <dbReference type="SAM" id="MobiDB-lite"/>
    </source>
</evidence>
<feature type="compositionally biased region" description="Basic and acidic residues" evidence="1">
    <location>
        <begin position="16"/>
        <end position="31"/>
    </location>
</feature>
<reference evidence="3" key="1">
    <citation type="submission" date="2017-09" db="EMBL/GenBank/DDBJ databases">
        <title>Depth-based differentiation of microbial function through sediment-hosted aquifers and enrichment of novel symbionts in the deep terrestrial subsurface.</title>
        <authorList>
            <person name="Probst A.J."/>
            <person name="Ladd B."/>
            <person name="Jarett J.K."/>
            <person name="Geller-Mcgrath D.E."/>
            <person name="Sieber C.M.K."/>
            <person name="Emerson J.B."/>
            <person name="Anantharaman K."/>
            <person name="Thomas B.C."/>
            <person name="Malmstrom R."/>
            <person name="Stieglmeier M."/>
            <person name="Klingl A."/>
            <person name="Woyke T."/>
            <person name="Ryan C.M."/>
            <person name="Banfield J.F."/>
        </authorList>
    </citation>
    <scope>NUCLEOTIDE SEQUENCE [LARGE SCALE GENOMIC DNA]</scope>
</reference>
<accession>A0A2M7B8Z1</accession>
<name>A0A2M7B8Z1_9BACT</name>
<organism evidence="2 3">
    <name type="scientific">Candidatus Tagabacteria bacterium CG03_land_8_20_14_0_80_41_22</name>
    <dbReference type="NCBI Taxonomy" id="1975020"/>
    <lineage>
        <taxon>Bacteria</taxon>
        <taxon>Candidatus Tagaibacteriota</taxon>
    </lineage>
</organism>
<comment type="caution">
    <text evidence="2">The sequence shown here is derived from an EMBL/GenBank/DDBJ whole genome shotgun (WGS) entry which is preliminary data.</text>
</comment>
<dbReference type="Proteomes" id="UP000228561">
    <property type="component" value="Unassembled WGS sequence"/>
</dbReference>
<evidence type="ECO:0000313" key="3">
    <source>
        <dbReference type="Proteomes" id="UP000228561"/>
    </source>
</evidence>
<sequence length="84" mass="9726">MILSSKTCIPIPKNKKKEENKMSKKDEISKSRISRDDVENFIDVLREKLNTKLPDRSFVDDAIREAADKVFDVREITANKIKGF</sequence>
<feature type="region of interest" description="Disordered" evidence="1">
    <location>
        <begin position="1"/>
        <end position="31"/>
    </location>
</feature>